<name>A0A7R8YT59_HERIL</name>
<dbReference type="OrthoDB" id="21221at2759"/>
<evidence type="ECO:0000256" key="3">
    <source>
        <dbReference type="ARBA" id="ARBA00022801"/>
    </source>
</evidence>
<dbReference type="SMART" id="SM01179">
    <property type="entry name" value="DUF862"/>
    <property type="match status" value="1"/>
</dbReference>
<dbReference type="PROSITE" id="PS51858">
    <property type="entry name" value="PPPDE"/>
    <property type="match status" value="1"/>
</dbReference>
<dbReference type="EMBL" id="LR899011">
    <property type="protein sequence ID" value="CAD7084377.1"/>
    <property type="molecule type" value="Genomic_DNA"/>
</dbReference>
<dbReference type="FunCoup" id="A0A7R8YT59">
    <property type="interactions" value="2"/>
</dbReference>
<dbReference type="InterPro" id="IPR011989">
    <property type="entry name" value="ARM-like"/>
</dbReference>
<dbReference type="GO" id="GO:0006508">
    <property type="term" value="P:proteolysis"/>
    <property type="evidence" value="ECO:0007669"/>
    <property type="project" value="UniProtKB-KW"/>
</dbReference>
<gene>
    <name evidence="6" type="ORF">HERILL_LOCUS7274</name>
</gene>
<dbReference type="PANTHER" id="PTHR12378:SF7">
    <property type="entry name" value="DESUMOYLATING ISOPEPTIDASE 1"/>
    <property type="match status" value="1"/>
</dbReference>
<dbReference type="Gene3D" id="1.25.10.10">
    <property type="entry name" value="Leucine-rich Repeat Variant"/>
    <property type="match status" value="1"/>
</dbReference>
<evidence type="ECO:0000313" key="7">
    <source>
        <dbReference type="Proteomes" id="UP000594454"/>
    </source>
</evidence>
<evidence type="ECO:0000313" key="6">
    <source>
        <dbReference type="EMBL" id="CAD7084377.1"/>
    </source>
</evidence>
<dbReference type="InterPro" id="IPR042266">
    <property type="entry name" value="PPPDE_sf"/>
</dbReference>
<dbReference type="Proteomes" id="UP000594454">
    <property type="component" value="Chromosome 3"/>
</dbReference>
<evidence type="ECO:0000256" key="4">
    <source>
        <dbReference type="SAM" id="MobiDB-lite"/>
    </source>
</evidence>
<protein>
    <recommendedName>
        <fullName evidence="5">PPPDE domain-containing protein</fullName>
    </recommendedName>
</protein>
<keyword evidence="3" id="KW-0378">Hydrolase</keyword>
<keyword evidence="7" id="KW-1185">Reference proteome</keyword>
<accession>A0A7R8YT59</accession>
<dbReference type="SMR" id="A0A7R8YT59"/>
<feature type="compositionally biased region" description="Polar residues" evidence="4">
    <location>
        <begin position="220"/>
        <end position="234"/>
    </location>
</feature>
<dbReference type="Pfam" id="PF05903">
    <property type="entry name" value="Peptidase_C97"/>
    <property type="match status" value="1"/>
</dbReference>
<dbReference type="GO" id="GO:0070646">
    <property type="term" value="P:protein modification by small protein removal"/>
    <property type="evidence" value="ECO:0007669"/>
    <property type="project" value="TreeGrafter"/>
</dbReference>
<evidence type="ECO:0000256" key="1">
    <source>
        <dbReference type="ARBA" id="ARBA00008140"/>
    </source>
</evidence>
<evidence type="ECO:0000259" key="5">
    <source>
        <dbReference type="PROSITE" id="PS51858"/>
    </source>
</evidence>
<feature type="region of interest" description="Disordered" evidence="4">
    <location>
        <begin position="205"/>
        <end position="236"/>
    </location>
</feature>
<dbReference type="AlphaFoldDB" id="A0A7R8YT59"/>
<dbReference type="OMA" id="EQLYACM"/>
<reference evidence="6 7" key="1">
    <citation type="submission" date="2020-11" db="EMBL/GenBank/DDBJ databases">
        <authorList>
            <person name="Wallbank WR R."/>
            <person name="Pardo Diaz C."/>
            <person name="Kozak K."/>
            <person name="Martin S."/>
            <person name="Jiggins C."/>
            <person name="Moest M."/>
            <person name="Warren A I."/>
            <person name="Generalovic N T."/>
            <person name="Byers J.R.P. K."/>
            <person name="Montejo-Kovacevich G."/>
            <person name="Yen C E."/>
        </authorList>
    </citation>
    <scope>NUCLEOTIDE SEQUENCE [LARGE SCALE GENOMIC DNA]</scope>
</reference>
<keyword evidence="2" id="KW-0645">Protease</keyword>
<evidence type="ECO:0000256" key="2">
    <source>
        <dbReference type="ARBA" id="ARBA00022670"/>
    </source>
</evidence>
<dbReference type="InParanoid" id="A0A7R8YT59"/>
<dbReference type="GO" id="GO:0008233">
    <property type="term" value="F:peptidase activity"/>
    <property type="evidence" value="ECO:0007669"/>
    <property type="project" value="UniProtKB-KW"/>
</dbReference>
<dbReference type="InterPro" id="IPR008580">
    <property type="entry name" value="PPPDE_dom"/>
</dbReference>
<dbReference type="Gene3D" id="3.90.1720.30">
    <property type="entry name" value="PPPDE domains"/>
    <property type="match status" value="1"/>
</dbReference>
<feature type="domain" description="PPPDE" evidence="5">
    <location>
        <begin position="7"/>
        <end position="149"/>
    </location>
</feature>
<sequence length="544" mass="61388">MADEGSVAVELYIYDLTQGMAAMMSQMLLGRHVEGIWHTAVVIFGKEYFYGGHGIQCCPPGATILGQPTKIEKIGETFIPYQIFKDYIRGLSESTFRGLQYNFIKHNCNNFADDLCQFLCGVGIPKYILDLPQEILSTPLGQSLSPLIERLSAGSGGSNNFAFEPQISAREPSPEFDDLNSQIEEARQQSQVLEERRQTIREKIAKREKKKEKKKHRNSTKLSESASESNSNCGMSEAEEINGANGITEPIPPEMLPSEKILEEDAKERAEEEERRKNRIPPVVFHDIDAKTELDGMVKLLDGKLTKEEETNIEELYQYLVQGEGSWALGDNFLVFVGRVLREPSISSEARVHLIRVLAAAALKDDVILILHQDRRDHMLMNFSQDIDRIPIEEQTAWALFICNLFENLSASEWLLYISEWSYNNQQISNIRGTTKVAVHCLLATCPTLQDIGTSIIYNLAIKEVKTVVFDDVAVELTMAILQFFNTKPSEEHLFRTLRALAAFVNVSPDVPQFIQMIGPHPNTFKGTSQRIDELIDQISVKVK</sequence>
<dbReference type="PANTHER" id="PTHR12378">
    <property type="entry name" value="DESUMOYLATING ISOPEPTIDASE"/>
    <property type="match status" value="1"/>
</dbReference>
<comment type="similarity">
    <text evidence="1">Belongs to the DeSI family.</text>
</comment>
<organism evidence="6 7">
    <name type="scientific">Hermetia illucens</name>
    <name type="common">Black soldier fly</name>
    <dbReference type="NCBI Taxonomy" id="343691"/>
    <lineage>
        <taxon>Eukaryota</taxon>
        <taxon>Metazoa</taxon>
        <taxon>Ecdysozoa</taxon>
        <taxon>Arthropoda</taxon>
        <taxon>Hexapoda</taxon>
        <taxon>Insecta</taxon>
        <taxon>Pterygota</taxon>
        <taxon>Neoptera</taxon>
        <taxon>Endopterygota</taxon>
        <taxon>Diptera</taxon>
        <taxon>Brachycera</taxon>
        <taxon>Stratiomyomorpha</taxon>
        <taxon>Stratiomyidae</taxon>
        <taxon>Hermetiinae</taxon>
        <taxon>Hermetia</taxon>
    </lineage>
</organism>
<proteinExistence type="inferred from homology"/>
<feature type="compositionally biased region" description="Basic residues" evidence="4">
    <location>
        <begin position="206"/>
        <end position="219"/>
    </location>
</feature>